<dbReference type="KEGG" id="cbr:CBG_27865"/>
<proteinExistence type="predicted"/>
<dbReference type="Proteomes" id="UP000008549">
    <property type="component" value="Unassembled WGS sequence"/>
</dbReference>
<evidence type="ECO:0000313" key="2">
    <source>
        <dbReference type="Proteomes" id="UP000008549"/>
    </source>
</evidence>
<dbReference type="InParanoid" id="B6IEG0"/>
<dbReference type="AlphaFoldDB" id="B6IEG0"/>
<dbReference type="CTD" id="68919314"/>
<dbReference type="HOGENOM" id="CLU_2099041_0_0_1"/>
<sequence length="116" mass="13265">MAIIIQKHFYTSHFSQKQIHLSPAIPNAHFLILCDSYLSIFGYQKVFCILWITMAHSCFSRNFSCHPATFAEIRSDPHPALPLSRTPSPPRSSLCSQLIKTNDKTRIREKSNSMVD</sequence>
<accession>B6IEG0</accession>
<dbReference type="RefSeq" id="XP_045097863.1">
    <property type="nucleotide sequence ID" value="XM_045240089.1"/>
</dbReference>
<reference evidence="1 2" key="2">
    <citation type="journal article" date="2011" name="PLoS Genet.">
        <title>Caenorhabditis briggsae recombinant inbred line genotypes reveal inter-strain incompatibility and the evolution of recombination.</title>
        <authorList>
            <person name="Ross J.A."/>
            <person name="Koboldt D.C."/>
            <person name="Staisch J.E."/>
            <person name="Chamberlin H.M."/>
            <person name="Gupta B.P."/>
            <person name="Miller R.D."/>
            <person name="Baird S.E."/>
            <person name="Haag E.S."/>
        </authorList>
    </citation>
    <scope>NUCLEOTIDE SEQUENCE [LARGE SCALE GENOMIC DNA]</scope>
    <source>
        <strain evidence="1 2">AF16</strain>
    </source>
</reference>
<organism evidence="1 2">
    <name type="scientific">Caenorhabditis briggsae</name>
    <dbReference type="NCBI Taxonomy" id="6238"/>
    <lineage>
        <taxon>Eukaryota</taxon>
        <taxon>Metazoa</taxon>
        <taxon>Ecdysozoa</taxon>
        <taxon>Nematoda</taxon>
        <taxon>Chromadorea</taxon>
        <taxon>Rhabditida</taxon>
        <taxon>Rhabditina</taxon>
        <taxon>Rhabditomorpha</taxon>
        <taxon>Rhabditoidea</taxon>
        <taxon>Rhabditidae</taxon>
        <taxon>Peloderinae</taxon>
        <taxon>Caenorhabditis</taxon>
    </lineage>
</organism>
<protein>
    <submittedName>
        <fullName evidence="1">Protein CBG27865</fullName>
    </submittedName>
</protein>
<dbReference type="EMBL" id="HE601409">
    <property type="protein sequence ID" value="CAR98290.1"/>
    <property type="molecule type" value="Genomic_DNA"/>
</dbReference>
<reference evidence="1 2" key="1">
    <citation type="journal article" date="2003" name="PLoS Biol.">
        <title>The genome sequence of Caenorhabditis briggsae: a platform for comparative genomics.</title>
        <authorList>
            <person name="Stein L.D."/>
            <person name="Bao Z."/>
            <person name="Blasiar D."/>
            <person name="Blumenthal T."/>
            <person name="Brent M.R."/>
            <person name="Chen N."/>
            <person name="Chinwalla A."/>
            <person name="Clarke L."/>
            <person name="Clee C."/>
            <person name="Coghlan A."/>
            <person name="Coulson A."/>
            <person name="D'Eustachio P."/>
            <person name="Fitch D.H."/>
            <person name="Fulton L.A."/>
            <person name="Fulton R.E."/>
            <person name="Griffiths-Jones S."/>
            <person name="Harris T.W."/>
            <person name="Hillier L.W."/>
            <person name="Kamath R."/>
            <person name="Kuwabara P.E."/>
            <person name="Mardis E.R."/>
            <person name="Marra M.A."/>
            <person name="Miner T.L."/>
            <person name="Minx P."/>
            <person name="Mullikin J.C."/>
            <person name="Plumb R.W."/>
            <person name="Rogers J."/>
            <person name="Schein J.E."/>
            <person name="Sohrmann M."/>
            <person name="Spieth J."/>
            <person name="Stajich J.E."/>
            <person name="Wei C."/>
            <person name="Willey D."/>
            <person name="Wilson R.K."/>
            <person name="Durbin R."/>
            <person name="Waterston R.H."/>
        </authorList>
    </citation>
    <scope>NUCLEOTIDE SEQUENCE [LARGE SCALE GENOMIC DNA]</scope>
    <source>
        <strain evidence="1 2">AF16</strain>
    </source>
</reference>
<dbReference type="GeneID" id="68919314"/>
<name>B6IEG0_CAEBR</name>
<gene>
    <name evidence="1" type="ORF">CBG27865</name>
    <name evidence="1" type="ORF">CBG_27865</name>
</gene>
<evidence type="ECO:0000313" key="1">
    <source>
        <dbReference type="EMBL" id="CAR98290.1"/>
    </source>
</evidence>
<keyword evidence="2" id="KW-1185">Reference proteome</keyword>